<sequence length="136" mass="15178">MKHYSTILLRFSAFFALLGAVIGSHMAGAGGYEFKTVHAHILVVGWLSLFAFAVFYKLFTPANRTVAAIHVWTTIIGTFGLTIGMWLYFVRPFNIGDTFTTAFFIVGGTVLLISFVFFFILTFMKTEEVNNSAAKR</sequence>
<dbReference type="RefSeq" id="WP_095311646.1">
    <property type="nucleotide sequence ID" value="NZ_JAUOPF010000023.1"/>
</dbReference>
<organism evidence="2 3">
    <name type="scientific">Oceanobacillus profundus</name>
    <dbReference type="NCBI Taxonomy" id="372463"/>
    <lineage>
        <taxon>Bacteria</taxon>
        <taxon>Bacillati</taxon>
        <taxon>Bacillota</taxon>
        <taxon>Bacilli</taxon>
        <taxon>Bacillales</taxon>
        <taxon>Bacillaceae</taxon>
        <taxon>Oceanobacillus</taxon>
    </lineage>
</organism>
<protein>
    <recommendedName>
        <fullName evidence="4">Cytochrome-c oxidase</fullName>
    </recommendedName>
</protein>
<evidence type="ECO:0000313" key="2">
    <source>
        <dbReference type="EMBL" id="RHW31082.1"/>
    </source>
</evidence>
<evidence type="ECO:0008006" key="4">
    <source>
        <dbReference type="Google" id="ProtNLM"/>
    </source>
</evidence>
<keyword evidence="1" id="KW-1133">Transmembrane helix</keyword>
<proteinExistence type="predicted"/>
<name>A0A417YEK3_9BACI</name>
<accession>A0A417YEK3</accession>
<keyword evidence="1" id="KW-0472">Membrane</keyword>
<feature type="transmembrane region" description="Helical" evidence="1">
    <location>
        <begin position="39"/>
        <end position="59"/>
    </location>
</feature>
<keyword evidence="1" id="KW-0812">Transmembrane</keyword>
<comment type="caution">
    <text evidence="2">The sequence shown here is derived from an EMBL/GenBank/DDBJ whole genome shotgun (WGS) entry which is preliminary data.</text>
</comment>
<evidence type="ECO:0000256" key="1">
    <source>
        <dbReference type="SAM" id="Phobius"/>
    </source>
</evidence>
<feature type="transmembrane region" description="Helical" evidence="1">
    <location>
        <begin position="101"/>
        <end position="123"/>
    </location>
</feature>
<feature type="transmembrane region" description="Helical" evidence="1">
    <location>
        <begin position="66"/>
        <end position="89"/>
    </location>
</feature>
<evidence type="ECO:0000313" key="3">
    <source>
        <dbReference type="Proteomes" id="UP000285456"/>
    </source>
</evidence>
<dbReference type="OrthoDB" id="2452746at2"/>
<dbReference type="EMBL" id="QWEH01000010">
    <property type="protein sequence ID" value="RHW31082.1"/>
    <property type="molecule type" value="Genomic_DNA"/>
</dbReference>
<gene>
    <name evidence="2" type="ORF">D1B32_15035</name>
</gene>
<keyword evidence="3" id="KW-1185">Reference proteome</keyword>
<dbReference type="Proteomes" id="UP000285456">
    <property type="component" value="Unassembled WGS sequence"/>
</dbReference>
<dbReference type="AlphaFoldDB" id="A0A417YEK3"/>
<reference evidence="2 3" key="1">
    <citation type="journal article" date="2007" name="Int. J. Syst. Evol. Microbiol.">
        <title>Oceanobacillus profundus sp. nov., isolated from a deep-sea sediment core.</title>
        <authorList>
            <person name="Kim Y.G."/>
            <person name="Choi D.H."/>
            <person name="Hyun S."/>
            <person name="Cho B.C."/>
        </authorList>
    </citation>
    <scope>NUCLEOTIDE SEQUENCE [LARGE SCALE GENOMIC DNA]</scope>
    <source>
        <strain evidence="2 3">DSM 18246</strain>
    </source>
</reference>